<feature type="region of interest" description="Disordered" evidence="1">
    <location>
        <begin position="235"/>
        <end position="272"/>
    </location>
</feature>
<evidence type="ECO:0000313" key="2">
    <source>
        <dbReference type="EMBL" id="PVU97729.1"/>
    </source>
</evidence>
<sequence>MNEATLQWIEELMDKVNQLLLVRETVPAPITVPEPEGEFITTRAPASELKIYPMLKDALTSIEEDFFRIQLTIDCGEEDQFHATWNPGRLAQATRPVDYYFYRIIQDNPGIRSDDPRFLFANTMRVLLSDIAAAVTQWRLDNLHRGMDLPGKPQQLVESEVKPLMGQDKLDALIAQKHQKEGPGYVSPFAGANSTVLRTVPAAILLQRKPRKLLFRPTITRNNQLFAGEDAAAEGGLIRDPNRPPCRGPPRNVQTNMEEAHGQPMGPEHLQSRLCGRRPHKRLCTTKRLARFDGEDVEDVSPPDSDGGSGIIAYKESNQRSQTTRFRLLQPTVCHSKEDRGTQACSRLTETEHALQRLKL</sequence>
<feature type="region of interest" description="Disordered" evidence="1">
    <location>
        <begin position="295"/>
        <end position="324"/>
    </location>
</feature>
<evidence type="ECO:0000313" key="3">
    <source>
        <dbReference type="Proteomes" id="UP000245383"/>
    </source>
</evidence>
<proteinExistence type="predicted"/>
<dbReference type="AlphaFoldDB" id="A0A2T9YZI9"/>
<comment type="caution">
    <text evidence="2">The sequence shown here is derived from an EMBL/GenBank/DDBJ whole genome shotgun (WGS) entry which is preliminary data.</text>
</comment>
<dbReference type="OrthoDB" id="5545891at2759"/>
<gene>
    <name evidence="2" type="ORF">BB561_000339</name>
</gene>
<dbReference type="EMBL" id="MBFR01000008">
    <property type="protein sequence ID" value="PVU97729.1"/>
    <property type="molecule type" value="Genomic_DNA"/>
</dbReference>
<dbReference type="STRING" id="133385.A0A2T9YZI9"/>
<reference evidence="2 3" key="1">
    <citation type="journal article" date="2018" name="MBio">
        <title>Comparative Genomics Reveals the Core Gene Toolbox for the Fungus-Insect Symbiosis.</title>
        <authorList>
            <person name="Wang Y."/>
            <person name="Stata M."/>
            <person name="Wang W."/>
            <person name="Stajich J.E."/>
            <person name="White M.M."/>
            <person name="Moncalvo J.M."/>
        </authorList>
    </citation>
    <scope>NUCLEOTIDE SEQUENCE [LARGE SCALE GENOMIC DNA]</scope>
    <source>
        <strain evidence="2 3">SWE-8-4</strain>
    </source>
</reference>
<accession>A0A2T9YZI9</accession>
<name>A0A2T9YZI9_9FUNG</name>
<organism evidence="2 3">
    <name type="scientific">Smittium simulii</name>
    <dbReference type="NCBI Taxonomy" id="133385"/>
    <lineage>
        <taxon>Eukaryota</taxon>
        <taxon>Fungi</taxon>
        <taxon>Fungi incertae sedis</taxon>
        <taxon>Zoopagomycota</taxon>
        <taxon>Kickxellomycotina</taxon>
        <taxon>Harpellomycetes</taxon>
        <taxon>Harpellales</taxon>
        <taxon>Legeriomycetaceae</taxon>
        <taxon>Smittium</taxon>
    </lineage>
</organism>
<dbReference type="Proteomes" id="UP000245383">
    <property type="component" value="Unassembled WGS sequence"/>
</dbReference>
<evidence type="ECO:0000256" key="1">
    <source>
        <dbReference type="SAM" id="MobiDB-lite"/>
    </source>
</evidence>
<keyword evidence="3" id="KW-1185">Reference proteome</keyword>
<protein>
    <submittedName>
        <fullName evidence="2">Uncharacterized protein</fullName>
    </submittedName>
</protein>